<dbReference type="RefSeq" id="XP_067927462.1">
    <property type="nucleotide sequence ID" value="XM_068060563.1"/>
</dbReference>
<organism evidence="4 5">
    <name type="scientific">Cystoisospora suis</name>
    <dbReference type="NCBI Taxonomy" id="483139"/>
    <lineage>
        <taxon>Eukaryota</taxon>
        <taxon>Sar</taxon>
        <taxon>Alveolata</taxon>
        <taxon>Apicomplexa</taxon>
        <taxon>Conoidasida</taxon>
        <taxon>Coccidia</taxon>
        <taxon>Eucoccidiorida</taxon>
        <taxon>Eimeriorina</taxon>
        <taxon>Sarcocystidae</taxon>
        <taxon>Cystoisospora</taxon>
    </lineage>
</organism>
<dbReference type="InterPro" id="IPR036351">
    <property type="entry name" value="Ribosomal_eL32_sf"/>
</dbReference>
<comment type="caution">
    <text evidence="4">The sequence shown here is derived from an EMBL/GenBank/DDBJ whole genome shotgun (WGS) entry which is preliminary data.</text>
</comment>
<reference evidence="4 5" key="1">
    <citation type="journal article" date="2017" name="Int. J. Parasitol.">
        <title>The genome of the protozoan parasite Cystoisospora suis and a reverse vaccinology approach to identify vaccine candidates.</title>
        <authorList>
            <person name="Palmieri N."/>
            <person name="Shrestha A."/>
            <person name="Ruttkowski B."/>
            <person name="Beck T."/>
            <person name="Vogl C."/>
            <person name="Tomley F."/>
            <person name="Blake D.P."/>
            <person name="Joachim A."/>
        </authorList>
    </citation>
    <scope>NUCLEOTIDE SEQUENCE [LARGE SCALE GENOMIC DNA]</scope>
    <source>
        <strain evidence="4 5">Wien I</strain>
    </source>
</reference>
<dbReference type="EMBL" id="MIGC01000149">
    <property type="protein sequence ID" value="PHJ25816.1"/>
    <property type="molecule type" value="Genomic_DNA"/>
</dbReference>
<dbReference type="GO" id="GO:0022625">
    <property type="term" value="C:cytosolic large ribosomal subunit"/>
    <property type="evidence" value="ECO:0007669"/>
    <property type="project" value="TreeGrafter"/>
</dbReference>
<dbReference type="InterPro" id="IPR018263">
    <property type="entry name" value="Ribosomal_eL32_CS"/>
</dbReference>
<evidence type="ECO:0000256" key="2">
    <source>
        <dbReference type="ARBA" id="ARBA00022980"/>
    </source>
</evidence>
<dbReference type="Pfam" id="PF01655">
    <property type="entry name" value="Ribosomal_L32e"/>
    <property type="match status" value="1"/>
</dbReference>
<evidence type="ECO:0000313" key="4">
    <source>
        <dbReference type="EMBL" id="PHJ25816.1"/>
    </source>
</evidence>
<dbReference type="InterPro" id="IPR001515">
    <property type="entry name" value="Ribosomal_eL32"/>
</dbReference>
<proteinExistence type="inferred from homology"/>
<dbReference type="GO" id="GO:0006412">
    <property type="term" value="P:translation"/>
    <property type="evidence" value="ECO:0007669"/>
    <property type="project" value="InterPro"/>
</dbReference>
<sequence>MLTLRRFDVAAVPPWRRMPRQALSASEQHIWRELCKSRSGTFVVLLCDFSSPRILHCSRMAPVSTVKRTIVKKRTKSFPRFQSDRFKRLSSSWRKPKGIDCRVRRKFKGTNKMPNIGYGSNKKTRHMLPNGFFKFLVSTPKDLELLLMHNTKFAAEIAHNVSSRKRREILERAAQLNVLVLNRNARLDTAEDE</sequence>
<evidence type="ECO:0000313" key="5">
    <source>
        <dbReference type="Proteomes" id="UP000221165"/>
    </source>
</evidence>
<dbReference type="GO" id="GO:0003735">
    <property type="term" value="F:structural constituent of ribosome"/>
    <property type="evidence" value="ECO:0007669"/>
    <property type="project" value="InterPro"/>
</dbReference>
<dbReference type="Proteomes" id="UP000221165">
    <property type="component" value="Unassembled WGS sequence"/>
</dbReference>
<dbReference type="SMART" id="SM01393">
    <property type="entry name" value="Ribosomal_L32e"/>
    <property type="match status" value="1"/>
</dbReference>
<keyword evidence="5" id="KW-1185">Reference proteome</keyword>
<comment type="similarity">
    <text evidence="1">Belongs to the eukaryotic ribosomal protein eL32 family.</text>
</comment>
<evidence type="ECO:0000256" key="3">
    <source>
        <dbReference type="ARBA" id="ARBA00023274"/>
    </source>
</evidence>
<evidence type="ECO:0000256" key="1">
    <source>
        <dbReference type="ARBA" id="ARBA00008431"/>
    </source>
</evidence>
<dbReference type="OrthoDB" id="268693at2759"/>
<name>A0A2C6LHM1_9APIC</name>
<dbReference type="GeneID" id="94423774"/>
<gene>
    <name evidence="4" type="ORF">CSUI_000329</name>
</gene>
<dbReference type="PANTHER" id="PTHR23413:SF1">
    <property type="entry name" value="RIBOSOMAL PROTEIN L32"/>
    <property type="match status" value="1"/>
</dbReference>
<keyword evidence="3" id="KW-0687">Ribonucleoprotein</keyword>
<keyword evidence="2 4" id="KW-0689">Ribosomal protein</keyword>
<accession>A0A2C6LHM1</accession>
<dbReference type="SUPFAM" id="SSF52042">
    <property type="entry name" value="Ribosomal protein L32e"/>
    <property type="match status" value="1"/>
</dbReference>
<dbReference type="PANTHER" id="PTHR23413">
    <property type="entry name" value="60S RIBOSOMAL PROTEIN L32 AND DNA-DIRECTED RNA POLYMERASE II, SUBUNIT N"/>
    <property type="match status" value="1"/>
</dbReference>
<protein>
    <submittedName>
        <fullName evidence="4">Ribosomal protein</fullName>
    </submittedName>
</protein>
<dbReference type="PROSITE" id="PS00580">
    <property type="entry name" value="RIBOSOMAL_L32E"/>
    <property type="match status" value="1"/>
</dbReference>
<dbReference type="AlphaFoldDB" id="A0A2C6LHM1"/>
<dbReference type="CDD" id="cd00513">
    <property type="entry name" value="Ribosomal_L32_L32e"/>
    <property type="match status" value="1"/>
</dbReference>
<dbReference type="VEuPathDB" id="ToxoDB:CSUI_000329"/>